<feature type="transmembrane region" description="Helical" evidence="1">
    <location>
        <begin position="146"/>
        <end position="171"/>
    </location>
</feature>
<protein>
    <submittedName>
        <fullName evidence="2">Uncharacterized protein</fullName>
    </submittedName>
</protein>
<proteinExistence type="predicted"/>
<feature type="transmembrane region" description="Helical" evidence="1">
    <location>
        <begin position="178"/>
        <end position="201"/>
    </location>
</feature>
<dbReference type="EMBL" id="KY684103">
    <property type="protein sequence ID" value="ARF10130.1"/>
    <property type="molecule type" value="Genomic_DNA"/>
</dbReference>
<evidence type="ECO:0000313" key="2">
    <source>
        <dbReference type="EMBL" id="ARF10130.1"/>
    </source>
</evidence>
<keyword evidence="1" id="KW-0812">Transmembrane</keyword>
<keyword evidence="1" id="KW-1133">Transmembrane helix</keyword>
<name>A0A1V0SEH5_9VIRU</name>
<gene>
    <name evidence="2" type="ORF">Hokovirus_1_9</name>
</gene>
<keyword evidence="1" id="KW-0472">Membrane</keyword>
<accession>A0A1V0SEH5</accession>
<reference evidence="2" key="1">
    <citation type="journal article" date="2017" name="Science">
        <title>Giant viruses with an expanded complement of translation system components.</title>
        <authorList>
            <person name="Schulz F."/>
            <person name="Yutin N."/>
            <person name="Ivanova N.N."/>
            <person name="Ortega D.R."/>
            <person name="Lee T.K."/>
            <person name="Vierheilig J."/>
            <person name="Daims H."/>
            <person name="Horn M."/>
            <person name="Wagner M."/>
            <person name="Jensen G.J."/>
            <person name="Kyrpides N.C."/>
            <person name="Koonin E.V."/>
            <person name="Woyke T."/>
        </authorList>
    </citation>
    <scope>NUCLEOTIDE SEQUENCE</scope>
    <source>
        <strain evidence="2">HKV1</strain>
    </source>
</reference>
<organism evidence="2">
    <name type="scientific">Hokovirus HKV1</name>
    <dbReference type="NCBI Taxonomy" id="1977638"/>
    <lineage>
        <taxon>Viruses</taxon>
        <taxon>Varidnaviria</taxon>
        <taxon>Bamfordvirae</taxon>
        <taxon>Nucleocytoviricota</taxon>
        <taxon>Megaviricetes</taxon>
        <taxon>Imitervirales</taxon>
        <taxon>Mimiviridae</taxon>
        <taxon>Klosneuvirinae</taxon>
        <taxon>Hokovirus</taxon>
    </lineage>
</organism>
<feature type="transmembrane region" description="Helical" evidence="1">
    <location>
        <begin position="21"/>
        <end position="43"/>
    </location>
</feature>
<feature type="transmembrane region" description="Helical" evidence="1">
    <location>
        <begin position="229"/>
        <end position="250"/>
    </location>
</feature>
<sequence>MEDIKEKNNKSKIENIKFIANSLFVLTMFIYMTIYFGFAIYFVSTQNFATVIMSPFIYSEPDRSNSTIFMTPCFIGADLLEKIKKNNETLPNNYIQTYDIFLFEYYYLDTDYCNELDFEISNCIDNINTIMNNKLYLEINYNMNYLIIKCLIIAFIICVMFVCCFTSYWCVNIKPSYWLIAIVSLLGFAFVITIILPYIFIQESLTTYQNFDYISNFLHVQNSNIYSEMVPIIILLALMIIIIASLIIVITDKVLKHY</sequence>
<evidence type="ECO:0000256" key="1">
    <source>
        <dbReference type="SAM" id="Phobius"/>
    </source>
</evidence>